<keyword evidence="1" id="KW-1133">Transmembrane helix</keyword>
<keyword evidence="1" id="KW-0472">Membrane</keyword>
<gene>
    <name evidence="2" type="ORF">FHR98_002340</name>
</gene>
<name>A0A839ST52_9PROT</name>
<dbReference type="AlphaFoldDB" id="A0A839ST52"/>
<dbReference type="EMBL" id="JACHXA010000006">
    <property type="protein sequence ID" value="MBB3066037.1"/>
    <property type="molecule type" value="Genomic_DNA"/>
</dbReference>
<feature type="transmembrane region" description="Helical" evidence="1">
    <location>
        <begin position="459"/>
        <end position="479"/>
    </location>
</feature>
<feature type="transmembrane region" description="Helical" evidence="1">
    <location>
        <begin position="38"/>
        <end position="60"/>
    </location>
</feature>
<proteinExistence type="predicted"/>
<feature type="transmembrane region" description="Helical" evidence="1">
    <location>
        <begin position="364"/>
        <end position="388"/>
    </location>
</feature>
<keyword evidence="3" id="KW-1185">Reference proteome</keyword>
<protein>
    <recommendedName>
        <fullName evidence="4">Fenitrothion hydrolase</fullName>
    </recommendedName>
</protein>
<feature type="transmembrane region" description="Helical" evidence="1">
    <location>
        <begin position="163"/>
        <end position="182"/>
    </location>
</feature>
<evidence type="ECO:0008006" key="4">
    <source>
        <dbReference type="Google" id="ProtNLM"/>
    </source>
</evidence>
<reference evidence="2 3" key="1">
    <citation type="submission" date="2020-08" db="EMBL/GenBank/DDBJ databases">
        <title>Genomic Encyclopedia of Type Strains, Phase III (KMG-III): the genomes of soil and plant-associated and newly described type strains.</title>
        <authorList>
            <person name="Whitman W."/>
        </authorList>
    </citation>
    <scope>NUCLEOTIDE SEQUENCE [LARGE SCALE GENOMIC DNA]</scope>
    <source>
        <strain evidence="2 3">CECT 8803</strain>
    </source>
</reference>
<dbReference type="RefSeq" id="WP_183416855.1">
    <property type="nucleotide sequence ID" value="NZ_JACHXA010000006.1"/>
</dbReference>
<organism evidence="2 3">
    <name type="scientific">Limibacillus halophilus</name>
    <dbReference type="NCBI Taxonomy" id="1579333"/>
    <lineage>
        <taxon>Bacteria</taxon>
        <taxon>Pseudomonadati</taxon>
        <taxon>Pseudomonadota</taxon>
        <taxon>Alphaproteobacteria</taxon>
        <taxon>Rhodospirillales</taxon>
        <taxon>Rhodovibrionaceae</taxon>
        <taxon>Limibacillus</taxon>
    </lineage>
</organism>
<evidence type="ECO:0000256" key="1">
    <source>
        <dbReference type="SAM" id="Phobius"/>
    </source>
</evidence>
<accession>A0A839ST52</accession>
<feature type="transmembrane region" description="Helical" evidence="1">
    <location>
        <begin position="118"/>
        <end position="142"/>
    </location>
</feature>
<keyword evidence="1" id="KW-0812">Transmembrane</keyword>
<dbReference type="Proteomes" id="UP000581135">
    <property type="component" value="Unassembled WGS sequence"/>
</dbReference>
<sequence length="482" mass="53352">MMRRTWLWIAAALVLSLRPTDAIAHAFGGRYDLPLPIGFYLFAAGTAVAITFLILTVIGRPRSSPEPLEYPLVSDWGFGEMLAGLVLPVRILGVGIFLFALSVAFFGDPSPTRNFATLIVWVIWWVGFALFTAFVGNIWNALNPWSALFSWSRIADFVAPRALPDWLGVWPAVLMFLGFAWAEMIGDFGDDPRRLGWLILAYSAMTWLGMALYGRQVWLDRVDPFHRFFNLLGRFGFMGRSIEDPGAFAVVRLPAQGLLGDPPREVSGVVFVMAVLATVTFDGFSETPLWVDLLQWFAESAEVRPWLLVAVRADIEPLTAIKTLGLLAAPLIVTGFYVLTCWISARLAGGLTTMQLVRGFAHTLLPIAIAYHLAHYFSYLALAGQYAIPLISDPFGLGWNVFGTRDYVIDVSVMNAKAVWYLAITSVISGHVISVVLAHYEALRQFPNDDKAIRSQTPITIMMIGFTMASLWILAQPVVVSP</sequence>
<comment type="caution">
    <text evidence="2">The sequence shown here is derived from an EMBL/GenBank/DDBJ whole genome shotgun (WGS) entry which is preliminary data.</text>
</comment>
<feature type="transmembrane region" description="Helical" evidence="1">
    <location>
        <begin position="81"/>
        <end position="106"/>
    </location>
</feature>
<evidence type="ECO:0000313" key="3">
    <source>
        <dbReference type="Proteomes" id="UP000581135"/>
    </source>
</evidence>
<feature type="transmembrane region" description="Helical" evidence="1">
    <location>
        <begin position="324"/>
        <end position="343"/>
    </location>
</feature>
<evidence type="ECO:0000313" key="2">
    <source>
        <dbReference type="EMBL" id="MBB3066037.1"/>
    </source>
</evidence>
<feature type="transmembrane region" description="Helical" evidence="1">
    <location>
        <begin position="418"/>
        <end position="438"/>
    </location>
</feature>
<feature type="transmembrane region" description="Helical" evidence="1">
    <location>
        <begin position="194"/>
        <end position="213"/>
    </location>
</feature>